<keyword evidence="2" id="KW-1185">Reference proteome</keyword>
<dbReference type="EMBL" id="JACYGY010000001">
    <property type="protein sequence ID" value="MBE9462331.1"/>
    <property type="molecule type" value="Genomic_DNA"/>
</dbReference>
<organism evidence="1 2">
    <name type="scientific">Dyadobacter subterraneus</name>
    <dbReference type="NCBI Taxonomy" id="2773304"/>
    <lineage>
        <taxon>Bacteria</taxon>
        <taxon>Pseudomonadati</taxon>
        <taxon>Bacteroidota</taxon>
        <taxon>Cytophagia</taxon>
        <taxon>Cytophagales</taxon>
        <taxon>Spirosomataceae</taxon>
        <taxon>Dyadobacter</taxon>
    </lineage>
</organism>
<accession>A0ABR9WBI0</accession>
<sequence length="352" mass="40782">MSLLKPNIFSHATKELSQDAFFAWLLEWADSSNQQFDNELNEVAKDFVRLLLNKKEDYVIHNVVVRKQWQNIDISAEVNDEYCIVIEDKTNTKEHSGQLKRYADIAKLYYKETNFECVFIYLKTGNESSSTLQYVKKQDFIPLDRSSILKALSRNGVNVKNSIFTDFVEYLVLLEYSTNSFKTLKHITADWKAAEGFYMSLESEISNAGWGYVSNQSGGFLALWFQGIKTRDCNIYIQIENTVNKTLNIEDRIRVVLKISEWEKSVSKLYSTFEELKIIGQVKGIDLVKPNKFRVGSASTLAVTQNVFSKNEDEFFKVDDFVNTLKRLEETLQVFLNKHPPDVQDEMKNIIE</sequence>
<name>A0ABR9WBI0_9BACT</name>
<gene>
    <name evidence="1" type="ORF">IEE83_10590</name>
</gene>
<dbReference type="RefSeq" id="WP_194120546.1">
    <property type="nucleotide sequence ID" value="NZ_JACYGY010000001.1"/>
</dbReference>
<reference evidence="2" key="1">
    <citation type="submission" date="2023-07" db="EMBL/GenBank/DDBJ databases">
        <title>Dyadobacter sp. nov 'subterranea' isolated from contaminted grondwater.</title>
        <authorList>
            <person name="Szabo I."/>
            <person name="Al-Omari J."/>
            <person name="Szerdahelyi S.G."/>
            <person name="Rado J."/>
        </authorList>
    </citation>
    <scope>NUCLEOTIDE SEQUENCE [LARGE SCALE GENOMIC DNA]</scope>
    <source>
        <strain evidence="2">UP-52</strain>
    </source>
</reference>
<dbReference type="Proteomes" id="UP000634134">
    <property type="component" value="Unassembled WGS sequence"/>
</dbReference>
<evidence type="ECO:0000313" key="1">
    <source>
        <dbReference type="EMBL" id="MBE9462331.1"/>
    </source>
</evidence>
<comment type="caution">
    <text evidence="1">The sequence shown here is derived from an EMBL/GenBank/DDBJ whole genome shotgun (WGS) entry which is preliminary data.</text>
</comment>
<protein>
    <submittedName>
        <fullName evidence="1">PD-(D/E)XK nuclease family protein</fullName>
    </submittedName>
</protein>
<evidence type="ECO:0000313" key="2">
    <source>
        <dbReference type="Proteomes" id="UP000634134"/>
    </source>
</evidence>
<proteinExistence type="predicted"/>
<dbReference type="InterPro" id="IPR029470">
    <property type="entry name" value="PDDEXK_4"/>
</dbReference>
<dbReference type="Pfam" id="PF14281">
    <property type="entry name" value="PDDEXK_4"/>
    <property type="match status" value="1"/>
</dbReference>